<name>A0A0X3P1N8_SCHSO</name>
<dbReference type="SUPFAM" id="SSF48452">
    <property type="entry name" value="TPR-like"/>
    <property type="match status" value="1"/>
</dbReference>
<dbReference type="GO" id="GO:0017148">
    <property type="term" value="P:negative regulation of translation"/>
    <property type="evidence" value="ECO:0007669"/>
    <property type="project" value="TreeGrafter"/>
</dbReference>
<comment type="function">
    <text evidence="2">Component of the CCR4-NOT complex which is one of the major cellular mRNA deadenylases and is linked to various cellular processes including bulk mRNA degradation, miRNA-mediated repression, translational repression during translational initiation and general transcription regulation.</text>
</comment>
<dbReference type="GO" id="GO:0005737">
    <property type="term" value="C:cytoplasm"/>
    <property type="evidence" value="ECO:0007669"/>
    <property type="project" value="UniProtKB-SubCell"/>
</dbReference>
<feature type="compositionally biased region" description="Basic and acidic residues" evidence="3">
    <location>
        <begin position="782"/>
        <end position="794"/>
    </location>
</feature>
<feature type="region of interest" description="Disordered" evidence="3">
    <location>
        <begin position="1040"/>
        <end position="1114"/>
    </location>
</feature>
<dbReference type="GO" id="GO:0006402">
    <property type="term" value="P:mRNA catabolic process"/>
    <property type="evidence" value="ECO:0007669"/>
    <property type="project" value="TreeGrafter"/>
</dbReference>
<accession>A0A0X3P1N8</accession>
<keyword evidence="2" id="KW-0804">Transcription</keyword>
<keyword evidence="2" id="KW-0805">Transcription regulation</keyword>
<feature type="compositionally biased region" description="Basic and acidic residues" evidence="3">
    <location>
        <begin position="285"/>
        <end position="302"/>
    </location>
</feature>
<dbReference type="PANTHER" id="PTHR12979">
    <property type="entry name" value="CCR4-NOT TRANSCRIPTION COMPLEX SUBUNIT 10"/>
    <property type="match status" value="1"/>
</dbReference>
<evidence type="ECO:0000313" key="4">
    <source>
        <dbReference type="EMBL" id="JAP43727.1"/>
    </source>
</evidence>
<feature type="region of interest" description="Disordered" evidence="3">
    <location>
        <begin position="653"/>
        <end position="676"/>
    </location>
</feature>
<organism evidence="4">
    <name type="scientific">Schistocephalus solidus</name>
    <name type="common">Tapeworm</name>
    <dbReference type="NCBI Taxonomy" id="70667"/>
    <lineage>
        <taxon>Eukaryota</taxon>
        <taxon>Metazoa</taxon>
        <taxon>Spiralia</taxon>
        <taxon>Lophotrochozoa</taxon>
        <taxon>Platyhelminthes</taxon>
        <taxon>Cestoda</taxon>
        <taxon>Eucestoda</taxon>
        <taxon>Diphyllobothriidea</taxon>
        <taxon>Diphyllobothriidae</taxon>
        <taxon>Schistocephalus</taxon>
    </lineage>
</organism>
<dbReference type="InterPro" id="IPR039740">
    <property type="entry name" value="CNOT10"/>
</dbReference>
<keyword evidence="2" id="KW-0810">Translation regulation</keyword>
<evidence type="ECO:0000256" key="2">
    <source>
        <dbReference type="RuleBase" id="RU367083"/>
    </source>
</evidence>
<keyword evidence="2" id="KW-0943">RNA-mediated gene silencing</keyword>
<feature type="region of interest" description="Disordered" evidence="3">
    <location>
        <begin position="782"/>
        <end position="808"/>
    </location>
</feature>
<feature type="compositionally biased region" description="Polar residues" evidence="3">
    <location>
        <begin position="795"/>
        <end position="806"/>
    </location>
</feature>
<dbReference type="GO" id="GO:0030014">
    <property type="term" value="C:CCR4-NOT complex"/>
    <property type="evidence" value="ECO:0007669"/>
    <property type="project" value="UniProtKB-UniRule"/>
</dbReference>
<feature type="region of interest" description="Disordered" evidence="3">
    <location>
        <begin position="251"/>
        <end position="302"/>
    </location>
</feature>
<reference evidence="4" key="1">
    <citation type="submission" date="2016-01" db="EMBL/GenBank/DDBJ databases">
        <title>Reference transcriptome for the parasite Schistocephalus solidus: insights into the molecular evolution of parasitism.</title>
        <authorList>
            <person name="Hebert F.O."/>
            <person name="Grambauer S."/>
            <person name="Barber I."/>
            <person name="Landry C.R."/>
            <person name="Aubin-Horth N."/>
        </authorList>
    </citation>
    <scope>NUCLEOTIDE SEQUENCE</scope>
</reference>
<comment type="similarity">
    <text evidence="1 2">Belongs to the CNOT10 family.</text>
</comment>
<dbReference type="InterPro" id="IPR011990">
    <property type="entry name" value="TPR-like_helical_dom_sf"/>
</dbReference>
<comment type="subcellular location">
    <subcellularLocation>
        <location evidence="2">Cytoplasm</location>
    </subcellularLocation>
    <subcellularLocation>
        <location evidence="2">Nucleus</location>
    </subcellularLocation>
</comment>
<keyword evidence="2" id="KW-0539">Nucleus</keyword>
<gene>
    <name evidence="4" type="ORF">TR113729</name>
</gene>
<keyword evidence="2" id="KW-0963">Cytoplasm</keyword>
<dbReference type="AlphaFoldDB" id="A0A0X3P1N8"/>
<dbReference type="PANTHER" id="PTHR12979:SF5">
    <property type="entry name" value="CCR4-NOT TRANSCRIPTION COMPLEX SUBUNIT 10"/>
    <property type="match status" value="1"/>
</dbReference>
<evidence type="ECO:0000256" key="3">
    <source>
        <dbReference type="SAM" id="MobiDB-lite"/>
    </source>
</evidence>
<feature type="compositionally biased region" description="Polar residues" evidence="3">
    <location>
        <begin position="1054"/>
        <end position="1063"/>
    </location>
</feature>
<dbReference type="EMBL" id="GEEE01019498">
    <property type="protein sequence ID" value="JAP43727.1"/>
    <property type="molecule type" value="Transcribed_RNA"/>
</dbReference>
<dbReference type="GO" id="GO:0031047">
    <property type="term" value="P:regulatory ncRNA-mediated gene silencing"/>
    <property type="evidence" value="ECO:0007669"/>
    <property type="project" value="UniProtKB-UniRule"/>
</dbReference>
<feature type="compositionally biased region" description="Polar residues" evidence="3">
    <location>
        <begin position="1071"/>
        <end position="1088"/>
    </location>
</feature>
<proteinExistence type="inferred from homology"/>
<dbReference type="GO" id="GO:0005634">
    <property type="term" value="C:nucleus"/>
    <property type="evidence" value="ECO:0007669"/>
    <property type="project" value="UniProtKB-SubCell"/>
</dbReference>
<evidence type="ECO:0000256" key="1">
    <source>
        <dbReference type="ARBA" id="ARBA00010080"/>
    </source>
</evidence>
<sequence length="1114" mass="120517">MHICLPYESEIYCVEKFFFASQVLLNKALVEFLHLFNTTRSDDYLCQLQNVATLVGAPILLTETSETKRAEPAVSQLPVDELGTSLQPTNPSVSPVAMISHYNYSLVLFYQRQYSQSERLLAGLLGLEAFSNTTKSAPTTKLISSIQFPTSAGSLLCQRIILLWLEVTLYLQRAHRVFEVTCALLQVISGEDAPTPIKSSADAAIGTVFQTSPTFSPQVIDMLRTIGTPLRLFRLRSCLLTGRLQEAAKDAPSTVMSPWEGTYASRTGDKDTATGEISPPPTPAKKTDAPAHPSTDSDEHKVPDVSQCSAFVAAQLSYLQGAQAETIKRLNALCSSFPFTDSGQWESILVWNNLSLAHFSSGHFALSSLKLRRALRETDKLAAEVLLALPSARGNSASAAVAAPSASVGSASTGFSPLHQQATLDQRNLVRHTALRTFSSSQHYALLHNSGIQLLFAHKPAAAFAALLSVVDIYPRNPRLWLRLAECCIKVQRPDNLSDWKLDARANCLVGTFGSGCMRKLVVGAGGQEPVKPWIESASMSAPTLEFAALCLRNALLLLPRPPAQFSELDSTLDCNVDRQRAALIEWAENQTVSTLPSLVPLSGLALLQLISSVLLNTAYVALCLRNPVETIHAAEQVLHTGTPPSFCNMRNSDSVSEPATMAGPEGAKEKGASATSENTTCLPAVFGWIGLIAPPAHRYLAKMYLAEAYTCLDDLPNACGILLTEDLVGTGESLSLLSLHSIDSYRQLKRGRASLAPPFLLPQTHQQCGLKTNLDAFSERQKSSLDIKSEQERPVSTSTVSSTGQREVRHPDFPVTVEQAIGVLLYNMAVCCAVRGDYSMSRHLLENAAPALLASDHSSWDPYSPLICHGSEEHRNLLYPNPLVPFHQSSSDLEGRLAPPPSPRTFLPAHFIRLWLYLDLSAGRLSAALNFVRSHLGHVAKAGGRLTDPTLYSLFSSFSRSRTISRNPNSMVLFEIDDGGGGGGLDGGGPAGFCESQPSSGTAYLSAPNSTTVEPVVLGRDGGLHERVQMLQRLAALQQQQQQKKKQQQMRQSHSFTLQIQESPAGGSTGTVNTASNPPQQPSSWQIGASGHWGVTTNNSSVLAPNDSEWPPL</sequence>
<protein>
    <recommendedName>
        <fullName evidence="2">CCR4-NOT transcription complex subunit 10</fullName>
    </recommendedName>
</protein>